<proteinExistence type="inferred from homology"/>
<sequence length="355" mass="37444">MGDRSAGYPRAVRSDELPLSRSVVDRAAHLRDDEGLARALEATSTRALLVRGGEVLVGPDDALVLLPVDAAATVGPTTTADDDQAWVLLGAEPAGDGDVVHVARRLGARTPPPATGVPSDTLVHRPSPAPDVDAEPPAVAPSGARWAPLRTVGAVLAPRDAGLATTAVALDAWHERHPRCPRCGGPTRVTHAGWVRRCTVDDSEHYPRTDPAVIMAVVDGDDRLLLGHGAQWAAGRYSTLAGFVEPGESLEHAVRREVAEEVGVLVGEVVYRGSQPWPFPASLMVGFWARALSTELHADGAEVTHARWVSRDELRTALVAGDVVAPGRASIARALIEDWFGGPLPEPADPALAWA</sequence>
<dbReference type="Pfam" id="PF09297">
    <property type="entry name" value="Zn_ribbon_NUD"/>
    <property type="match status" value="1"/>
</dbReference>
<dbReference type="EMBL" id="CP002665">
    <property type="protein sequence ID" value="AEI11494.1"/>
    <property type="molecule type" value="Genomic_DNA"/>
</dbReference>
<dbReference type="GO" id="GO:0035529">
    <property type="term" value="F:NADH pyrophosphatase activity"/>
    <property type="evidence" value="ECO:0007669"/>
    <property type="project" value="TreeGrafter"/>
</dbReference>
<dbReference type="KEGG" id="cga:Celgi_0975"/>
<evidence type="ECO:0000256" key="3">
    <source>
        <dbReference type="ARBA" id="ARBA00009595"/>
    </source>
</evidence>
<gene>
    <name evidence="11" type="ordered locus">Celgi_0975</name>
</gene>
<comment type="cofactor">
    <cofactor evidence="2">
        <name>Zn(2+)</name>
        <dbReference type="ChEBI" id="CHEBI:29105"/>
    </cofactor>
</comment>
<dbReference type="PROSITE" id="PS00893">
    <property type="entry name" value="NUDIX_BOX"/>
    <property type="match status" value="1"/>
</dbReference>
<evidence type="ECO:0000256" key="9">
    <source>
        <dbReference type="ARBA" id="ARBA00023679"/>
    </source>
</evidence>
<dbReference type="NCBIfam" id="NF001299">
    <property type="entry name" value="PRK00241.1"/>
    <property type="match status" value="1"/>
</dbReference>
<evidence type="ECO:0000256" key="6">
    <source>
        <dbReference type="ARBA" id="ARBA00022801"/>
    </source>
</evidence>
<reference evidence="12" key="1">
    <citation type="submission" date="2011-04" db="EMBL/GenBank/DDBJ databases">
        <title>Complete sequence of Cellvibrio gilvus ATCC 13127.</title>
        <authorList>
            <person name="Lucas S."/>
            <person name="Han J."/>
            <person name="Lapidus A."/>
            <person name="Cheng J.-F."/>
            <person name="Goodwin L."/>
            <person name="Pitluck S."/>
            <person name="Peters L."/>
            <person name="Munk A."/>
            <person name="Detter J.C."/>
            <person name="Han C."/>
            <person name="Tapia R."/>
            <person name="Land M."/>
            <person name="Hauser L."/>
            <person name="Kyrpides N."/>
            <person name="Ivanova N."/>
            <person name="Ovchinnikova G."/>
            <person name="Pagani I."/>
            <person name="Mead D."/>
            <person name="Brumm P."/>
            <person name="Woyke T."/>
        </authorList>
    </citation>
    <scope>NUCLEOTIDE SEQUENCE [LARGE SCALE GENOMIC DNA]</scope>
    <source>
        <strain evidence="12">ATCC 13127 / NRRL B-14078</strain>
    </source>
</reference>
<dbReference type="PROSITE" id="PS51462">
    <property type="entry name" value="NUDIX"/>
    <property type="match status" value="1"/>
</dbReference>
<feature type="domain" description="Nudix hydrolase" evidence="10">
    <location>
        <begin position="207"/>
        <end position="337"/>
    </location>
</feature>
<dbReference type="Pfam" id="PF09296">
    <property type="entry name" value="NUDIX-like"/>
    <property type="match status" value="1"/>
</dbReference>
<dbReference type="InterPro" id="IPR050241">
    <property type="entry name" value="NAD-cap_RNA_hydrolase_NudC"/>
</dbReference>
<evidence type="ECO:0000256" key="2">
    <source>
        <dbReference type="ARBA" id="ARBA00001947"/>
    </source>
</evidence>
<dbReference type="GO" id="GO:0019677">
    <property type="term" value="P:NAD+ catabolic process"/>
    <property type="evidence" value="ECO:0007669"/>
    <property type="project" value="TreeGrafter"/>
</dbReference>
<dbReference type="Pfam" id="PF00293">
    <property type="entry name" value="NUDIX"/>
    <property type="match status" value="1"/>
</dbReference>
<dbReference type="CDD" id="cd03429">
    <property type="entry name" value="NUDIX_NADH_pyrophosphatase_Nudt13"/>
    <property type="match status" value="1"/>
</dbReference>
<dbReference type="InterPro" id="IPR020084">
    <property type="entry name" value="NUDIX_hydrolase_CS"/>
</dbReference>
<evidence type="ECO:0000256" key="8">
    <source>
        <dbReference type="ARBA" id="ARBA00023027"/>
    </source>
</evidence>
<evidence type="ECO:0000256" key="4">
    <source>
        <dbReference type="ARBA" id="ARBA00012381"/>
    </source>
</evidence>
<dbReference type="OrthoDB" id="9791656at2"/>
<dbReference type="Gene3D" id="3.90.79.20">
    <property type="match status" value="1"/>
</dbReference>
<dbReference type="eggNOG" id="COG2816">
    <property type="taxonomic scope" value="Bacteria"/>
</dbReference>
<dbReference type="PANTHER" id="PTHR42904:SF6">
    <property type="entry name" value="NAD-CAPPED RNA HYDROLASE NUDT12"/>
    <property type="match status" value="1"/>
</dbReference>
<dbReference type="GO" id="GO:0046872">
    <property type="term" value="F:metal ion binding"/>
    <property type="evidence" value="ECO:0007669"/>
    <property type="project" value="UniProtKB-KW"/>
</dbReference>
<dbReference type="GO" id="GO:0006742">
    <property type="term" value="P:NADP+ catabolic process"/>
    <property type="evidence" value="ECO:0007669"/>
    <property type="project" value="TreeGrafter"/>
</dbReference>
<dbReference type="AlphaFoldDB" id="F8A0F0"/>
<evidence type="ECO:0000256" key="1">
    <source>
        <dbReference type="ARBA" id="ARBA00001946"/>
    </source>
</evidence>
<dbReference type="HOGENOM" id="CLU_037162_0_4_11"/>
<protein>
    <recommendedName>
        <fullName evidence="4">NAD(+) diphosphatase</fullName>
        <ecNumber evidence="4">3.6.1.22</ecNumber>
    </recommendedName>
</protein>
<keyword evidence="12" id="KW-1185">Reference proteome</keyword>
<comment type="similarity">
    <text evidence="3">Belongs to the Nudix hydrolase family. NudC subfamily.</text>
</comment>
<evidence type="ECO:0000256" key="7">
    <source>
        <dbReference type="ARBA" id="ARBA00022842"/>
    </source>
</evidence>
<dbReference type="Gene3D" id="3.90.79.10">
    <property type="entry name" value="Nucleoside Triphosphate Pyrophosphohydrolase"/>
    <property type="match status" value="1"/>
</dbReference>
<keyword evidence="6 11" id="KW-0378">Hydrolase</keyword>
<dbReference type="InterPro" id="IPR015797">
    <property type="entry name" value="NUDIX_hydrolase-like_dom_sf"/>
</dbReference>
<dbReference type="Proteomes" id="UP000000485">
    <property type="component" value="Chromosome"/>
</dbReference>
<keyword evidence="5" id="KW-0479">Metal-binding</keyword>
<evidence type="ECO:0000313" key="12">
    <source>
        <dbReference type="Proteomes" id="UP000000485"/>
    </source>
</evidence>
<comment type="cofactor">
    <cofactor evidence="1">
        <name>Mg(2+)</name>
        <dbReference type="ChEBI" id="CHEBI:18420"/>
    </cofactor>
</comment>
<dbReference type="InterPro" id="IPR049734">
    <property type="entry name" value="NudC-like_C"/>
</dbReference>
<organism evidence="11 12">
    <name type="scientific">Cellulomonas gilvus (strain ATCC 13127 / NRRL B-14078)</name>
    <name type="common">Cellvibrio gilvus</name>
    <dbReference type="NCBI Taxonomy" id="593907"/>
    <lineage>
        <taxon>Bacteria</taxon>
        <taxon>Bacillati</taxon>
        <taxon>Actinomycetota</taxon>
        <taxon>Actinomycetes</taxon>
        <taxon>Micrococcales</taxon>
        <taxon>Cellulomonadaceae</taxon>
        <taxon>Cellulomonas</taxon>
    </lineage>
</organism>
<dbReference type="PANTHER" id="PTHR42904">
    <property type="entry name" value="NUDIX HYDROLASE, NUDC SUBFAMILY"/>
    <property type="match status" value="1"/>
</dbReference>
<name>F8A0F0_CELGA</name>
<dbReference type="EC" id="3.6.1.22" evidence="4"/>
<evidence type="ECO:0000256" key="5">
    <source>
        <dbReference type="ARBA" id="ARBA00022723"/>
    </source>
</evidence>
<keyword evidence="8" id="KW-0520">NAD</keyword>
<dbReference type="STRING" id="593907.Celgi_0975"/>
<comment type="catalytic activity">
    <reaction evidence="9">
        <text>a 5'-end NAD(+)-phospho-ribonucleoside in mRNA + H2O = a 5'-end phospho-adenosine-phospho-ribonucleoside in mRNA + beta-nicotinamide D-ribonucleotide + 2 H(+)</text>
        <dbReference type="Rhea" id="RHEA:60876"/>
        <dbReference type="Rhea" id="RHEA-COMP:15698"/>
        <dbReference type="Rhea" id="RHEA-COMP:15719"/>
        <dbReference type="ChEBI" id="CHEBI:14649"/>
        <dbReference type="ChEBI" id="CHEBI:15377"/>
        <dbReference type="ChEBI" id="CHEBI:15378"/>
        <dbReference type="ChEBI" id="CHEBI:144029"/>
        <dbReference type="ChEBI" id="CHEBI:144051"/>
    </reaction>
    <physiologicalReaction direction="left-to-right" evidence="9">
        <dbReference type="Rhea" id="RHEA:60877"/>
    </physiologicalReaction>
</comment>
<dbReference type="GO" id="GO:0005829">
    <property type="term" value="C:cytosol"/>
    <property type="evidence" value="ECO:0007669"/>
    <property type="project" value="TreeGrafter"/>
</dbReference>
<accession>F8A0F0</accession>
<dbReference type="InterPro" id="IPR000086">
    <property type="entry name" value="NUDIX_hydrolase_dom"/>
</dbReference>
<evidence type="ECO:0000259" key="10">
    <source>
        <dbReference type="PROSITE" id="PS51462"/>
    </source>
</evidence>
<dbReference type="InterPro" id="IPR015375">
    <property type="entry name" value="NADH_PPase-like_N"/>
</dbReference>
<evidence type="ECO:0000313" key="11">
    <source>
        <dbReference type="EMBL" id="AEI11494.1"/>
    </source>
</evidence>
<dbReference type="InterPro" id="IPR015376">
    <property type="entry name" value="Znr_NADH_PPase"/>
</dbReference>
<dbReference type="SUPFAM" id="SSF55811">
    <property type="entry name" value="Nudix"/>
    <property type="match status" value="1"/>
</dbReference>
<keyword evidence="7" id="KW-0460">Magnesium</keyword>